<evidence type="ECO:0000313" key="5">
    <source>
        <dbReference type="EMBL" id="GAA5815245.1"/>
    </source>
</evidence>
<organism evidence="5 6">
    <name type="scientific">Mucor flavus</name>
    <dbReference type="NCBI Taxonomy" id="439312"/>
    <lineage>
        <taxon>Eukaryota</taxon>
        <taxon>Fungi</taxon>
        <taxon>Fungi incertae sedis</taxon>
        <taxon>Mucoromycota</taxon>
        <taxon>Mucoromycotina</taxon>
        <taxon>Mucoromycetes</taxon>
        <taxon>Mucorales</taxon>
        <taxon>Mucorineae</taxon>
        <taxon>Mucoraceae</taxon>
        <taxon>Mucor</taxon>
    </lineage>
</organism>
<evidence type="ECO:0000256" key="1">
    <source>
        <dbReference type="ARBA" id="ARBA00006612"/>
    </source>
</evidence>
<keyword evidence="4" id="KW-0234">DNA repair</keyword>
<evidence type="ECO:0000256" key="2">
    <source>
        <dbReference type="ARBA" id="ARBA00022763"/>
    </source>
</evidence>
<evidence type="ECO:0000256" key="4">
    <source>
        <dbReference type="ARBA" id="ARBA00023204"/>
    </source>
</evidence>
<name>A0ABP9Z7Z5_9FUNG</name>
<dbReference type="Proteomes" id="UP001473302">
    <property type="component" value="Unassembled WGS sequence"/>
</dbReference>
<dbReference type="PANTHER" id="PTHR22980">
    <property type="entry name" value="CORTISTATIN"/>
    <property type="match status" value="1"/>
</dbReference>
<comment type="similarity">
    <text evidence="1">Belongs to the TAF9 family. CENP-S/MHF1 subfamily.</text>
</comment>
<reference evidence="5 6" key="1">
    <citation type="submission" date="2024-04" db="EMBL/GenBank/DDBJ databases">
        <title>genome sequences of Mucor flavus KT1a and Helicostylum pulchrum KT1b strains isolated from the surface of a dry-aged beef.</title>
        <authorList>
            <person name="Toyotome T."/>
            <person name="Hosono M."/>
            <person name="Torimaru M."/>
            <person name="Fukuda K."/>
            <person name="Mikami N."/>
        </authorList>
    </citation>
    <scope>NUCLEOTIDE SEQUENCE [LARGE SCALE GENOMIC DNA]</scope>
    <source>
        <strain evidence="5 6">KT1a</strain>
    </source>
</reference>
<gene>
    <name evidence="5" type="ORF">MFLAVUS_008751</name>
</gene>
<keyword evidence="2" id="KW-0227">DNA damage</keyword>
<sequence length="93" mass="10164">MDDPQKLMAAVWQSVHTIVEEEANKLGKEASPAFISSLAEVVYSQMGTMSADLEAFASHGKRGGISMEDVKLCARRNDSLHELLSEAAKELKK</sequence>
<dbReference type="Gene3D" id="1.10.20.10">
    <property type="entry name" value="Histone, subunit A"/>
    <property type="match status" value="1"/>
</dbReference>
<protein>
    <recommendedName>
        <fullName evidence="7">Centromere protein S</fullName>
    </recommendedName>
</protein>
<evidence type="ECO:0000313" key="6">
    <source>
        <dbReference type="Proteomes" id="UP001473302"/>
    </source>
</evidence>
<dbReference type="EMBL" id="BAABUK010000025">
    <property type="protein sequence ID" value="GAA5815245.1"/>
    <property type="molecule type" value="Genomic_DNA"/>
</dbReference>
<dbReference type="InterPro" id="IPR029003">
    <property type="entry name" value="CENP-S/Mhf1"/>
</dbReference>
<dbReference type="InterPro" id="IPR009072">
    <property type="entry name" value="Histone-fold"/>
</dbReference>
<dbReference type="PANTHER" id="PTHR22980:SF0">
    <property type="entry name" value="CENTROMERE PROTEIN S"/>
    <property type="match status" value="1"/>
</dbReference>
<dbReference type="Pfam" id="PF15630">
    <property type="entry name" value="CENP-S"/>
    <property type="match status" value="1"/>
</dbReference>
<dbReference type="CDD" id="cd22919">
    <property type="entry name" value="HFD_CENP-S"/>
    <property type="match status" value="1"/>
</dbReference>
<keyword evidence="3" id="KW-0238">DNA-binding</keyword>
<proteinExistence type="inferred from homology"/>
<accession>A0ABP9Z7Z5</accession>
<keyword evidence="6" id="KW-1185">Reference proteome</keyword>
<evidence type="ECO:0008006" key="7">
    <source>
        <dbReference type="Google" id="ProtNLM"/>
    </source>
</evidence>
<comment type="caution">
    <text evidence="5">The sequence shown here is derived from an EMBL/GenBank/DDBJ whole genome shotgun (WGS) entry which is preliminary data.</text>
</comment>
<evidence type="ECO:0000256" key="3">
    <source>
        <dbReference type="ARBA" id="ARBA00023125"/>
    </source>
</evidence>
<dbReference type="SUPFAM" id="SSF47113">
    <property type="entry name" value="Histone-fold"/>
    <property type="match status" value="1"/>
</dbReference>